<name>A0ABQ7XXU8_BRANA</name>
<evidence type="ECO:0000259" key="1">
    <source>
        <dbReference type="Pfam" id="PF00646"/>
    </source>
</evidence>
<comment type="caution">
    <text evidence="3">The sequence shown here is derived from an EMBL/GenBank/DDBJ whole genome shotgun (WGS) entry which is preliminary data.</text>
</comment>
<organism evidence="3 4">
    <name type="scientific">Brassica napus</name>
    <name type="common">Rape</name>
    <dbReference type="NCBI Taxonomy" id="3708"/>
    <lineage>
        <taxon>Eukaryota</taxon>
        <taxon>Viridiplantae</taxon>
        <taxon>Streptophyta</taxon>
        <taxon>Embryophyta</taxon>
        <taxon>Tracheophyta</taxon>
        <taxon>Spermatophyta</taxon>
        <taxon>Magnoliopsida</taxon>
        <taxon>eudicotyledons</taxon>
        <taxon>Gunneridae</taxon>
        <taxon>Pentapetalae</taxon>
        <taxon>rosids</taxon>
        <taxon>malvids</taxon>
        <taxon>Brassicales</taxon>
        <taxon>Brassicaceae</taxon>
        <taxon>Brassiceae</taxon>
        <taxon>Brassica</taxon>
    </lineage>
</organism>
<dbReference type="InterPro" id="IPR013187">
    <property type="entry name" value="F-box-assoc_dom_typ3"/>
</dbReference>
<dbReference type="InterPro" id="IPR036047">
    <property type="entry name" value="F-box-like_dom_sf"/>
</dbReference>
<dbReference type="Proteomes" id="UP000824890">
    <property type="component" value="Unassembled WGS sequence"/>
</dbReference>
<dbReference type="InterPro" id="IPR017451">
    <property type="entry name" value="F-box-assoc_interact_dom"/>
</dbReference>
<evidence type="ECO:0000313" key="4">
    <source>
        <dbReference type="Proteomes" id="UP000824890"/>
    </source>
</evidence>
<dbReference type="PANTHER" id="PTHR31111">
    <property type="entry name" value="BNAA05G37150D PROTEIN-RELATED"/>
    <property type="match status" value="1"/>
</dbReference>
<reference evidence="3 4" key="1">
    <citation type="submission" date="2021-05" db="EMBL/GenBank/DDBJ databases">
        <title>Genome Assembly of Synthetic Allotetraploid Brassica napus Reveals Homoeologous Exchanges between Subgenomes.</title>
        <authorList>
            <person name="Davis J.T."/>
        </authorList>
    </citation>
    <scope>NUCLEOTIDE SEQUENCE [LARGE SCALE GENOMIC DNA]</scope>
    <source>
        <strain evidence="4">cv. Da-Ae</strain>
        <tissue evidence="3">Seedling</tissue>
    </source>
</reference>
<dbReference type="Pfam" id="PF08268">
    <property type="entry name" value="FBA_3"/>
    <property type="match status" value="1"/>
</dbReference>
<feature type="domain" description="F-box associated beta-propeller type 3" evidence="2">
    <location>
        <begin position="66"/>
        <end position="188"/>
    </location>
</feature>
<dbReference type="EMBL" id="JAGKQM010000019">
    <property type="protein sequence ID" value="KAH0860765.1"/>
    <property type="molecule type" value="Genomic_DNA"/>
</dbReference>
<accession>A0ABQ7XXU8</accession>
<evidence type="ECO:0008006" key="5">
    <source>
        <dbReference type="Google" id="ProtNLM"/>
    </source>
</evidence>
<feature type="domain" description="F-box" evidence="1">
    <location>
        <begin position="2"/>
        <end position="32"/>
    </location>
</feature>
<proteinExistence type="predicted"/>
<evidence type="ECO:0000313" key="3">
    <source>
        <dbReference type="EMBL" id="KAH0860765.1"/>
    </source>
</evidence>
<evidence type="ECO:0000259" key="2">
    <source>
        <dbReference type="Pfam" id="PF08268"/>
    </source>
</evidence>
<keyword evidence="4" id="KW-1185">Reference proteome</keyword>
<dbReference type="Pfam" id="PF00646">
    <property type="entry name" value="F-box"/>
    <property type="match status" value="1"/>
</dbReference>
<gene>
    <name evidence="3" type="ORF">HID58_089026</name>
</gene>
<dbReference type="SUPFAM" id="SSF81383">
    <property type="entry name" value="F-box domain"/>
    <property type="match status" value="1"/>
</dbReference>
<sequence>MYIFGRLPVKSVARFLLVSKLWATIIGSREFIKSFPLGSCSSQPRFLMAFNGQYGKERYFEKEDWYFFSSSFLSRSSCPLPNHVYLAHYVNGLLCTGYGQEQFIVNPTTGKSIALPRVRTRRKDANSFFGYDSVSDQYKGVNPEISHKVLCMTEAQRGPNFQGPSSEHHKKPSWRMVQCSIPHSPWSSDDEEHKWLKTLTFSVEPWKNLCRGFFIKGTTLMGEFILAPYGYSPNDAYVLLNHHYTGNFRKLKVKGNAGCSFTRYPGGISLQENTGVIPRTFRRYLSSEISLGK</sequence>
<dbReference type="InterPro" id="IPR001810">
    <property type="entry name" value="F-box_dom"/>
</dbReference>
<dbReference type="PANTHER" id="PTHR31111:SF67">
    <property type="entry name" value="F-BOX DOMAIN-CONTAINING PROTEIN"/>
    <property type="match status" value="1"/>
</dbReference>
<protein>
    <recommendedName>
        <fullName evidence="5">F-box protein</fullName>
    </recommendedName>
</protein>
<dbReference type="NCBIfam" id="TIGR01640">
    <property type="entry name" value="F_box_assoc_1"/>
    <property type="match status" value="1"/>
</dbReference>